<reference evidence="4" key="3">
    <citation type="submission" date="2025-09" db="UniProtKB">
        <authorList>
            <consortium name="Ensembl"/>
        </authorList>
    </citation>
    <scope>IDENTIFICATION</scope>
</reference>
<dbReference type="HOGENOM" id="CLU_191635_0_0_1"/>
<feature type="chain" id="PRO_5003577645" evidence="3">
    <location>
        <begin position="23"/>
        <end position="73"/>
    </location>
</feature>
<evidence type="ECO:0000313" key="4">
    <source>
        <dbReference type="Ensembl" id="ENSCINP00000035512.1"/>
    </source>
</evidence>
<evidence type="ECO:0000256" key="3">
    <source>
        <dbReference type="SAM" id="SignalP"/>
    </source>
</evidence>
<dbReference type="Ensembl" id="ENSCINT00000035902.1">
    <property type="protein sequence ID" value="ENSCINP00000035512.1"/>
    <property type="gene ID" value="ENSCING00000019818.1"/>
</dbReference>
<reference evidence="4" key="2">
    <citation type="submission" date="2025-08" db="UniProtKB">
        <authorList>
            <consortium name="Ensembl"/>
        </authorList>
    </citation>
    <scope>IDENTIFICATION</scope>
</reference>
<proteinExistence type="inferred from homology"/>
<dbReference type="STRING" id="7719.ENSCINP00000035512"/>
<comment type="similarity">
    <text evidence="1">Belongs to the UPF0729 family.</text>
</comment>
<dbReference type="FunCoup" id="H2Y0S8">
    <property type="interactions" value="34"/>
</dbReference>
<keyword evidence="5" id="KW-1185">Reference proteome</keyword>
<sequence length="73" mass="8165">MVCIPCIVIPFLLWVYHKYIQPWVYPIVSKIWTPKVTTGNGDVTKGSGDVKKCPFNKQPTNEAVAGGDDKKNE</sequence>
<dbReference type="Pfam" id="PF14975">
    <property type="entry name" value="DUF4512"/>
    <property type="match status" value="1"/>
</dbReference>
<dbReference type="AlphaFoldDB" id="H2Y0S8"/>
<dbReference type="GeneTree" id="ENSGT00390000018741"/>
<keyword evidence="3" id="KW-0732">Signal</keyword>
<protein>
    <submittedName>
        <fullName evidence="4">Uncharacterized protein</fullName>
    </submittedName>
</protein>
<feature type="signal peptide" evidence="3">
    <location>
        <begin position="1"/>
        <end position="22"/>
    </location>
</feature>
<name>H2Y0S8_CIOIN</name>
<evidence type="ECO:0000256" key="2">
    <source>
        <dbReference type="SAM" id="MobiDB-lite"/>
    </source>
</evidence>
<reference evidence="5" key="1">
    <citation type="journal article" date="2002" name="Science">
        <title>The draft genome of Ciona intestinalis: insights into chordate and vertebrate origins.</title>
        <authorList>
            <person name="Dehal P."/>
            <person name="Satou Y."/>
            <person name="Campbell R.K."/>
            <person name="Chapman J."/>
            <person name="Degnan B."/>
            <person name="De Tomaso A."/>
            <person name="Davidson B."/>
            <person name="Di Gregorio A."/>
            <person name="Gelpke M."/>
            <person name="Goodstein D.M."/>
            <person name="Harafuji N."/>
            <person name="Hastings K.E."/>
            <person name="Ho I."/>
            <person name="Hotta K."/>
            <person name="Huang W."/>
            <person name="Kawashima T."/>
            <person name="Lemaire P."/>
            <person name="Martinez D."/>
            <person name="Meinertzhagen I.A."/>
            <person name="Necula S."/>
            <person name="Nonaka M."/>
            <person name="Putnam N."/>
            <person name="Rash S."/>
            <person name="Saiga H."/>
            <person name="Satake M."/>
            <person name="Terry A."/>
            <person name="Yamada L."/>
            <person name="Wang H.G."/>
            <person name="Awazu S."/>
            <person name="Azumi K."/>
            <person name="Boore J."/>
            <person name="Branno M."/>
            <person name="Chin-Bow S."/>
            <person name="DeSantis R."/>
            <person name="Doyle S."/>
            <person name="Francino P."/>
            <person name="Keys D.N."/>
            <person name="Haga S."/>
            <person name="Hayashi H."/>
            <person name="Hino K."/>
            <person name="Imai K.S."/>
            <person name="Inaba K."/>
            <person name="Kano S."/>
            <person name="Kobayashi K."/>
            <person name="Kobayashi M."/>
            <person name="Lee B.I."/>
            <person name="Makabe K.W."/>
            <person name="Manohar C."/>
            <person name="Matassi G."/>
            <person name="Medina M."/>
            <person name="Mochizuki Y."/>
            <person name="Mount S."/>
            <person name="Morishita T."/>
            <person name="Miura S."/>
            <person name="Nakayama A."/>
            <person name="Nishizaka S."/>
            <person name="Nomoto H."/>
            <person name="Ohta F."/>
            <person name="Oishi K."/>
            <person name="Rigoutsos I."/>
            <person name="Sano M."/>
            <person name="Sasaki A."/>
            <person name="Sasakura Y."/>
            <person name="Shoguchi E."/>
            <person name="Shin-i T."/>
            <person name="Spagnuolo A."/>
            <person name="Stainier D."/>
            <person name="Suzuki M.M."/>
            <person name="Tassy O."/>
            <person name="Takatori N."/>
            <person name="Tokuoka M."/>
            <person name="Yagi K."/>
            <person name="Yoshizaki F."/>
            <person name="Wada S."/>
            <person name="Zhang C."/>
            <person name="Hyatt P.D."/>
            <person name="Larimer F."/>
            <person name="Detter C."/>
            <person name="Doggett N."/>
            <person name="Glavina T."/>
            <person name="Hawkins T."/>
            <person name="Richardson P."/>
            <person name="Lucas S."/>
            <person name="Kohara Y."/>
            <person name="Levine M."/>
            <person name="Satoh N."/>
            <person name="Rokhsar D.S."/>
        </authorList>
    </citation>
    <scope>NUCLEOTIDE SEQUENCE [LARGE SCALE GENOMIC DNA]</scope>
</reference>
<feature type="region of interest" description="Disordered" evidence="2">
    <location>
        <begin position="43"/>
        <end position="73"/>
    </location>
</feature>
<evidence type="ECO:0000256" key="1">
    <source>
        <dbReference type="ARBA" id="ARBA00007959"/>
    </source>
</evidence>
<accession>H2Y0S8</accession>
<organism evidence="4 5">
    <name type="scientific">Ciona intestinalis</name>
    <name type="common">Transparent sea squirt</name>
    <name type="synonym">Ascidia intestinalis</name>
    <dbReference type="NCBI Taxonomy" id="7719"/>
    <lineage>
        <taxon>Eukaryota</taxon>
        <taxon>Metazoa</taxon>
        <taxon>Chordata</taxon>
        <taxon>Tunicata</taxon>
        <taxon>Ascidiacea</taxon>
        <taxon>Phlebobranchia</taxon>
        <taxon>Cionidae</taxon>
        <taxon>Ciona</taxon>
    </lineage>
</organism>
<evidence type="ECO:0000313" key="5">
    <source>
        <dbReference type="Proteomes" id="UP000008144"/>
    </source>
</evidence>
<dbReference type="Proteomes" id="UP000008144">
    <property type="component" value="Unassembled WGS sequence"/>
</dbReference>
<dbReference type="PANTHER" id="PTHR13456:SF0">
    <property type="entry name" value="UPF0729 PROTEIN C18ORF32"/>
    <property type="match status" value="1"/>
</dbReference>
<dbReference type="PANTHER" id="PTHR13456">
    <property type="entry name" value="UPF0729 PROTEIN C18ORF32"/>
    <property type="match status" value="1"/>
</dbReference>
<dbReference type="OMA" id="SRIWPGK"/>
<dbReference type="InterPro" id="IPR026776">
    <property type="entry name" value="UPF0729_C18orf32-like"/>
</dbReference>
<dbReference type="InParanoid" id="H2Y0S8"/>